<feature type="domain" description="MOSC" evidence="1">
    <location>
        <begin position="37"/>
        <end position="183"/>
    </location>
</feature>
<dbReference type="PROSITE" id="PS51340">
    <property type="entry name" value="MOSC"/>
    <property type="match status" value="1"/>
</dbReference>
<dbReference type="GO" id="GO:0030151">
    <property type="term" value="F:molybdenum ion binding"/>
    <property type="evidence" value="ECO:0007669"/>
    <property type="project" value="InterPro"/>
</dbReference>
<evidence type="ECO:0000313" key="3">
    <source>
        <dbReference type="Proteomes" id="UP000240009"/>
    </source>
</evidence>
<dbReference type="PANTHER" id="PTHR30212">
    <property type="entry name" value="PROTEIN YIIM"/>
    <property type="match status" value="1"/>
</dbReference>
<accession>A0A2S8F255</accession>
<proteinExistence type="predicted"/>
<dbReference type="GO" id="GO:0030170">
    <property type="term" value="F:pyridoxal phosphate binding"/>
    <property type="evidence" value="ECO:0007669"/>
    <property type="project" value="InterPro"/>
</dbReference>
<dbReference type="Proteomes" id="UP000240009">
    <property type="component" value="Unassembled WGS sequence"/>
</dbReference>
<gene>
    <name evidence="2" type="ORF">C5Y96_21955</name>
</gene>
<dbReference type="OrthoDB" id="5735964at2"/>
<dbReference type="InterPro" id="IPR052353">
    <property type="entry name" value="Benzoxazolinone_Detox_Enz"/>
</dbReference>
<sequence>MPEHLTLEQLHSGLPHIQQSPRDEGVLKAIVIRPKTDERSQLAYCELSLEGGVHGDNWALGCWKSLPDGSPHPDVQIAITNSRAIDLIAGDSGRWALAGDNLYVDFDLSEENLPAGQQLAIGEVVLEVTEIPHNGCRKFSDRFGGDALKFVNSSVGKELHLRGIYARVVKSGIVRVGDEIRKLTAT</sequence>
<dbReference type="GO" id="GO:0003824">
    <property type="term" value="F:catalytic activity"/>
    <property type="evidence" value="ECO:0007669"/>
    <property type="project" value="InterPro"/>
</dbReference>
<reference evidence="2 3" key="1">
    <citation type="submission" date="2018-02" db="EMBL/GenBank/DDBJ databases">
        <title>Comparative genomes isolates from brazilian mangrove.</title>
        <authorList>
            <person name="Araujo J.E."/>
            <person name="Taketani R.G."/>
            <person name="Silva M.C.P."/>
            <person name="Loureco M.V."/>
            <person name="Andreote F.D."/>
        </authorList>
    </citation>
    <scope>NUCLEOTIDE SEQUENCE [LARGE SCALE GENOMIC DNA]</scope>
    <source>
        <strain evidence="2 3">HEX-2 MGV</strain>
    </source>
</reference>
<name>A0A2S8F255_9BACT</name>
<organism evidence="2 3">
    <name type="scientific">Blastopirellula marina</name>
    <dbReference type="NCBI Taxonomy" id="124"/>
    <lineage>
        <taxon>Bacteria</taxon>
        <taxon>Pseudomonadati</taxon>
        <taxon>Planctomycetota</taxon>
        <taxon>Planctomycetia</taxon>
        <taxon>Pirellulales</taxon>
        <taxon>Pirellulaceae</taxon>
        <taxon>Blastopirellula</taxon>
    </lineage>
</organism>
<evidence type="ECO:0000259" key="1">
    <source>
        <dbReference type="PROSITE" id="PS51340"/>
    </source>
</evidence>
<evidence type="ECO:0000313" key="2">
    <source>
        <dbReference type="EMBL" id="PQO26223.1"/>
    </source>
</evidence>
<comment type="caution">
    <text evidence="2">The sequence shown here is derived from an EMBL/GenBank/DDBJ whole genome shotgun (WGS) entry which is preliminary data.</text>
</comment>
<dbReference type="AlphaFoldDB" id="A0A2S8F255"/>
<dbReference type="EMBL" id="PUIA01000069">
    <property type="protein sequence ID" value="PQO26223.1"/>
    <property type="molecule type" value="Genomic_DNA"/>
</dbReference>
<dbReference type="Gene3D" id="2.40.33.20">
    <property type="entry name" value="PK beta-barrel domain-like"/>
    <property type="match status" value="1"/>
</dbReference>
<dbReference type="InterPro" id="IPR005302">
    <property type="entry name" value="MoCF_Sase_C"/>
</dbReference>
<protein>
    <submittedName>
        <fullName evidence="2">MOSC domain-containing protein</fullName>
    </submittedName>
</protein>
<dbReference type="PANTHER" id="PTHR30212:SF2">
    <property type="entry name" value="PROTEIN YIIM"/>
    <property type="match status" value="1"/>
</dbReference>
<dbReference type="SUPFAM" id="SSF50800">
    <property type="entry name" value="PK beta-barrel domain-like"/>
    <property type="match status" value="1"/>
</dbReference>
<dbReference type="InterPro" id="IPR011037">
    <property type="entry name" value="Pyrv_Knase-like_insert_dom_sf"/>
</dbReference>
<dbReference type="Pfam" id="PF03473">
    <property type="entry name" value="MOSC"/>
    <property type="match status" value="1"/>
</dbReference>